<sequence length="319" mass="37051">MDKVCQQERNPIKNQQNTERNKELLSYRRINSPGLPNSSLRSSCKGHQKRLEIGLITDRKLSESPNFDRMFSTGNFKMFKQKNSVIEIPQPLSQIPKMEPQIKRNLKMIEKLESDKLCLKIYMSEEDSNQLIFTGISKEKLQSPNSNKKALIKNLRQLFQNGINEQNKQMKQECQQEKHLNLKDQIYYGLLKNNYSNSSKRIITQTNESKSNLDRSLSISTIQEYKSNTSSKVHKDLEILERGFNKQRNNQQFNSFNSKFQKSQPLGQYNITINLKQNQKGCKTSSEIKKGPSPSFSQQRNSQQKSINKQKSNAKSLHV</sequence>
<dbReference type="OrthoDB" id="299183at2759"/>
<dbReference type="Proteomes" id="UP000692954">
    <property type="component" value="Unassembled WGS sequence"/>
</dbReference>
<evidence type="ECO:0000313" key="2">
    <source>
        <dbReference type="EMBL" id="CAD8056713.1"/>
    </source>
</evidence>
<dbReference type="AlphaFoldDB" id="A0A8S1KT23"/>
<comment type="caution">
    <text evidence="2">The sequence shown here is derived from an EMBL/GenBank/DDBJ whole genome shotgun (WGS) entry which is preliminary data.</text>
</comment>
<organism evidence="2 3">
    <name type="scientific">Paramecium sonneborni</name>
    <dbReference type="NCBI Taxonomy" id="65129"/>
    <lineage>
        <taxon>Eukaryota</taxon>
        <taxon>Sar</taxon>
        <taxon>Alveolata</taxon>
        <taxon>Ciliophora</taxon>
        <taxon>Intramacronucleata</taxon>
        <taxon>Oligohymenophorea</taxon>
        <taxon>Peniculida</taxon>
        <taxon>Parameciidae</taxon>
        <taxon>Paramecium</taxon>
    </lineage>
</organism>
<proteinExistence type="predicted"/>
<protein>
    <submittedName>
        <fullName evidence="2">Uncharacterized protein</fullName>
    </submittedName>
</protein>
<feature type="compositionally biased region" description="Polar residues" evidence="1">
    <location>
        <begin position="294"/>
        <end position="319"/>
    </location>
</feature>
<gene>
    <name evidence="2" type="ORF">PSON_ATCC_30995.1.T0100421</name>
</gene>
<evidence type="ECO:0000313" key="3">
    <source>
        <dbReference type="Proteomes" id="UP000692954"/>
    </source>
</evidence>
<name>A0A8S1KT23_9CILI</name>
<accession>A0A8S1KT23</accession>
<dbReference type="EMBL" id="CAJJDN010000010">
    <property type="protein sequence ID" value="CAD8056713.1"/>
    <property type="molecule type" value="Genomic_DNA"/>
</dbReference>
<reference evidence="2" key="1">
    <citation type="submission" date="2021-01" db="EMBL/GenBank/DDBJ databases">
        <authorList>
            <consortium name="Genoscope - CEA"/>
            <person name="William W."/>
        </authorList>
    </citation>
    <scope>NUCLEOTIDE SEQUENCE</scope>
</reference>
<evidence type="ECO:0000256" key="1">
    <source>
        <dbReference type="SAM" id="MobiDB-lite"/>
    </source>
</evidence>
<keyword evidence="3" id="KW-1185">Reference proteome</keyword>
<feature type="region of interest" description="Disordered" evidence="1">
    <location>
        <begin position="280"/>
        <end position="319"/>
    </location>
</feature>